<name>A0A821K8S4_9BILA</name>
<comment type="caution">
    <text evidence="2">The sequence shown here is derived from an EMBL/GenBank/DDBJ whole genome shotgun (WGS) entry which is preliminary data.</text>
</comment>
<proteinExistence type="predicted"/>
<dbReference type="Proteomes" id="UP000663866">
    <property type="component" value="Unassembled WGS sequence"/>
</dbReference>
<keyword evidence="3" id="KW-1185">Reference proteome</keyword>
<dbReference type="EMBL" id="CAJOBG010107311">
    <property type="protein sequence ID" value="CAF4727140.1"/>
    <property type="molecule type" value="Genomic_DNA"/>
</dbReference>
<evidence type="ECO:0000313" key="3">
    <source>
        <dbReference type="Proteomes" id="UP000663866"/>
    </source>
</evidence>
<accession>A0A821K8S4</accession>
<feature type="non-terminal residue" evidence="2">
    <location>
        <position position="43"/>
    </location>
</feature>
<protein>
    <submittedName>
        <fullName evidence="2">Uncharacterized protein</fullName>
    </submittedName>
</protein>
<feature type="region of interest" description="Disordered" evidence="1">
    <location>
        <begin position="1"/>
        <end position="43"/>
    </location>
</feature>
<feature type="non-terminal residue" evidence="2">
    <location>
        <position position="1"/>
    </location>
</feature>
<reference evidence="2" key="1">
    <citation type="submission" date="2021-02" db="EMBL/GenBank/DDBJ databases">
        <authorList>
            <person name="Nowell W R."/>
        </authorList>
    </citation>
    <scope>NUCLEOTIDE SEQUENCE</scope>
</reference>
<organism evidence="2 3">
    <name type="scientific">Rotaria magnacalcarata</name>
    <dbReference type="NCBI Taxonomy" id="392030"/>
    <lineage>
        <taxon>Eukaryota</taxon>
        <taxon>Metazoa</taxon>
        <taxon>Spiralia</taxon>
        <taxon>Gnathifera</taxon>
        <taxon>Rotifera</taxon>
        <taxon>Eurotatoria</taxon>
        <taxon>Bdelloidea</taxon>
        <taxon>Philodinida</taxon>
        <taxon>Philodinidae</taxon>
        <taxon>Rotaria</taxon>
    </lineage>
</organism>
<gene>
    <name evidence="2" type="ORF">OVN521_LOCUS49302</name>
</gene>
<sequence length="43" mass="4539">LSHGETNGNARQRTRHSNWSSLGSLNSFGDSTTTPPSSQGHNG</sequence>
<dbReference type="AlphaFoldDB" id="A0A821K8S4"/>
<evidence type="ECO:0000256" key="1">
    <source>
        <dbReference type="SAM" id="MobiDB-lite"/>
    </source>
</evidence>
<evidence type="ECO:0000313" key="2">
    <source>
        <dbReference type="EMBL" id="CAF4727140.1"/>
    </source>
</evidence>